<dbReference type="InterPro" id="IPR016181">
    <property type="entry name" value="Acyl_CoA_acyltransferase"/>
</dbReference>
<protein>
    <submittedName>
        <fullName evidence="4">GNAT family N-acetyltransferase</fullName>
        <ecNumber evidence="4">2.3.1.-</ecNumber>
    </submittedName>
</protein>
<dbReference type="EC" id="2.3.1.-" evidence="4"/>
<evidence type="ECO:0000259" key="3">
    <source>
        <dbReference type="PROSITE" id="PS51186"/>
    </source>
</evidence>
<evidence type="ECO:0000313" key="5">
    <source>
        <dbReference type="Proteomes" id="UP001597181"/>
    </source>
</evidence>
<dbReference type="PANTHER" id="PTHR43877">
    <property type="entry name" value="AMINOALKYLPHOSPHONATE N-ACETYLTRANSFERASE-RELATED-RELATED"/>
    <property type="match status" value="1"/>
</dbReference>
<organism evidence="4 5">
    <name type="scientific">Leucobacter albus</name>
    <dbReference type="NCBI Taxonomy" id="272210"/>
    <lineage>
        <taxon>Bacteria</taxon>
        <taxon>Bacillati</taxon>
        <taxon>Actinomycetota</taxon>
        <taxon>Actinomycetes</taxon>
        <taxon>Micrococcales</taxon>
        <taxon>Microbacteriaceae</taxon>
        <taxon>Leucobacter</taxon>
    </lineage>
</organism>
<keyword evidence="5" id="KW-1185">Reference proteome</keyword>
<evidence type="ECO:0000256" key="1">
    <source>
        <dbReference type="ARBA" id="ARBA00022679"/>
    </source>
</evidence>
<dbReference type="CDD" id="cd04301">
    <property type="entry name" value="NAT_SF"/>
    <property type="match status" value="1"/>
</dbReference>
<accession>A0ABW3TLZ6</accession>
<proteinExistence type="predicted"/>
<dbReference type="GO" id="GO:0016746">
    <property type="term" value="F:acyltransferase activity"/>
    <property type="evidence" value="ECO:0007669"/>
    <property type="project" value="UniProtKB-KW"/>
</dbReference>
<keyword evidence="1 4" id="KW-0808">Transferase</keyword>
<dbReference type="Pfam" id="PF00583">
    <property type="entry name" value="Acetyltransf_1"/>
    <property type="match status" value="1"/>
</dbReference>
<gene>
    <name evidence="4" type="ORF">ACFQ3U_06655</name>
</gene>
<dbReference type="InterPro" id="IPR050832">
    <property type="entry name" value="Bact_Acetyltransf"/>
</dbReference>
<sequence length="158" mass="16939">MSTHLSPVTHEEFPTWQASSIAAYAADLIEAGVSPEAAKEQAEQSISAAFPSGESTSTNAVFGVLSQADEHVGYVWVGRDSSTDPTSWWVWDITIDPAFRGSGYGRSSMQLAEDYARSQGAVTPGLSVFGFNATARGLYESLGYETTSVKMRKTLTEA</sequence>
<keyword evidence="2 4" id="KW-0012">Acyltransferase</keyword>
<name>A0ABW3TLZ6_9MICO</name>
<dbReference type="SUPFAM" id="SSF55729">
    <property type="entry name" value="Acyl-CoA N-acyltransferases (Nat)"/>
    <property type="match status" value="1"/>
</dbReference>
<dbReference type="InterPro" id="IPR000182">
    <property type="entry name" value="GNAT_dom"/>
</dbReference>
<dbReference type="PROSITE" id="PS51186">
    <property type="entry name" value="GNAT"/>
    <property type="match status" value="1"/>
</dbReference>
<dbReference type="Gene3D" id="3.40.630.30">
    <property type="match status" value="1"/>
</dbReference>
<evidence type="ECO:0000313" key="4">
    <source>
        <dbReference type="EMBL" id="MFD1201570.1"/>
    </source>
</evidence>
<reference evidence="5" key="1">
    <citation type="journal article" date="2019" name="Int. J. Syst. Evol. Microbiol.">
        <title>The Global Catalogue of Microorganisms (GCM) 10K type strain sequencing project: providing services to taxonomists for standard genome sequencing and annotation.</title>
        <authorList>
            <consortium name="The Broad Institute Genomics Platform"/>
            <consortium name="The Broad Institute Genome Sequencing Center for Infectious Disease"/>
            <person name="Wu L."/>
            <person name="Ma J."/>
        </authorList>
    </citation>
    <scope>NUCLEOTIDE SEQUENCE [LARGE SCALE GENOMIC DNA]</scope>
    <source>
        <strain evidence="5">CCUG 50213</strain>
    </source>
</reference>
<comment type="caution">
    <text evidence="4">The sequence shown here is derived from an EMBL/GenBank/DDBJ whole genome shotgun (WGS) entry which is preliminary data.</text>
</comment>
<dbReference type="RefSeq" id="WP_343957975.1">
    <property type="nucleotide sequence ID" value="NZ_BAAAKZ010000002.1"/>
</dbReference>
<feature type="domain" description="N-acetyltransferase" evidence="3">
    <location>
        <begin position="3"/>
        <end position="158"/>
    </location>
</feature>
<dbReference type="PANTHER" id="PTHR43877:SF2">
    <property type="entry name" value="AMINOALKYLPHOSPHONATE N-ACETYLTRANSFERASE-RELATED"/>
    <property type="match status" value="1"/>
</dbReference>
<dbReference type="EMBL" id="JBHTLY010000002">
    <property type="protein sequence ID" value="MFD1201570.1"/>
    <property type="molecule type" value="Genomic_DNA"/>
</dbReference>
<dbReference type="Proteomes" id="UP001597181">
    <property type="component" value="Unassembled WGS sequence"/>
</dbReference>
<evidence type="ECO:0000256" key="2">
    <source>
        <dbReference type="ARBA" id="ARBA00023315"/>
    </source>
</evidence>